<accession>A0A077PBN1</accession>
<gene>
    <name evidence="1" type="ORF">XBKQ1_770026</name>
</gene>
<dbReference type="HOGENOM" id="CLU_204744_0_0_6"/>
<dbReference type="Proteomes" id="UP000028500">
    <property type="component" value="Unassembled WGS sequence"/>
</dbReference>
<evidence type="ECO:0000313" key="2">
    <source>
        <dbReference type="Proteomes" id="UP000028500"/>
    </source>
</evidence>
<sequence length="45" mass="4923">MADRTNWDLKAHLSENAHFGNNSLISNQTPDLASACPDPCAQVIR</sequence>
<protein>
    <submittedName>
        <fullName evidence="1">Uncharacterized protein</fullName>
    </submittedName>
</protein>
<reference evidence="1" key="1">
    <citation type="submission" date="2013-07" db="EMBL/GenBank/DDBJ databases">
        <title>Sub-species coevolution in mutualistic symbiosis.</title>
        <authorList>
            <person name="Murfin K."/>
            <person name="Klassen J."/>
            <person name="Lee M."/>
            <person name="Forst S."/>
            <person name="Stock P."/>
            <person name="Goodrich-Blair H."/>
        </authorList>
    </citation>
    <scope>NUCLEOTIDE SEQUENCE [LARGE SCALE GENOMIC DNA]</scope>
    <source>
        <strain evidence="1">Kraussei Quebec</strain>
    </source>
</reference>
<name>A0A077PBN1_XENBV</name>
<proteinExistence type="predicted"/>
<dbReference type="EMBL" id="CBSY010000269">
    <property type="protein sequence ID" value="CDH21875.1"/>
    <property type="molecule type" value="Genomic_DNA"/>
</dbReference>
<evidence type="ECO:0000313" key="1">
    <source>
        <dbReference type="EMBL" id="CDH21875.1"/>
    </source>
</evidence>
<comment type="caution">
    <text evidence="1">The sequence shown here is derived from an EMBL/GenBank/DDBJ whole genome shotgun (WGS) entry which is preliminary data.</text>
</comment>
<dbReference type="AlphaFoldDB" id="A0A077PBN1"/>
<keyword evidence="2" id="KW-1185">Reference proteome</keyword>
<organism evidence="1 2">
    <name type="scientific">Xenorhabdus bovienii str. kraussei Quebec</name>
    <dbReference type="NCBI Taxonomy" id="1398203"/>
    <lineage>
        <taxon>Bacteria</taxon>
        <taxon>Pseudomonadati</taxon>
        <taxon>Pseudomonadota</taxon>
        <taxon>Gammaproteobacteria</taxon>
        <taxon>Enterobacterales</taxon>
        <taxon>Morganellaceae</taxon>
        <taxon>Xenorhabdus</taxon>
    </lineage>
</organism>